<dbReference type="SUPFAM" id="SSF56235">
    <property type="entry name" value="N-terminal nucleophile aminohydrolases (Ntn hydrolases)"/>
    <property type="match status" value="1"/>
</dbReference>
<evidence type="ECO:0000313" key="3">
    <source>
        <dbReference type="Proteomes" id="UP000003980"/>
    </source>
</evidence>
<name>H2C655_9CREN</name>
<reference evidence="2 3" key="1">
    <citation type="submission" date="2012-01" db="EMBL/GenBank/DDBJ databases">
        <title>Improved High-Quality Draft sequence of Metallosphaera yellowstonensis MK1.</title>
        <authorList>
            <consortium name="US DOE Joint Genome Institute"/>
            <person name="Lucas S."/>
            <person name="Han J."/>
            <person name="Cheng J.-F."/>
            <person name="Goodwin L."/>
            <person name="Pitluck S."/>
            <person name="Peters L."/>
            <person name="Teshima H."/>
            <person name="Detter J.C."/>
            <person name="Han C."/>
            <person name="Tapia R."/>
            <person name="Land M."/>
            <person name="Hauser L."/>
            <person name="Kyrpides N."/>
            <person name="Kozubal M."/>
            <person name="Macur R.E."/>
            <person name="Jay Z."/>
            <person name="Inskeep W."/>
            <person name="Woyke T."/>
        </authorList>
    </citation>
    <scope>NUCLEOTIDE SEQUENCE [LARGE SCALE GENOMIC DNA]</scope>
    <source>
        <strain evidence="2 3">MK1</strain>
    </source>
</reference>
<protein>
    <submittedName>
        <fullName evidence="2">Putative glutamine amidotransferase</fullName>
    </submittedName>
</protein>
<sequence>MCRFVAFRAEGEVDPNVLESLIKASDKDPYSSFGSHPDGWGFVIYFRDDGWSKIYYTSRKPIFKDPNVKFLSSIRGDELVGIIHARRSSKKFLLGPSHAHPYFLRAGPYELFLAHNGSISRVGFTEPNLPYTDSFVMLMEVAKRVQEGMDPVESYSRVTKELRQWSTSLNSSLLFYGEGVGPSLYVYYYYNKEKMREKEEYYRLYRSGGYIFSSSVNYYLRGIGRELPYDELTEL</sequence>
<organism evidence="2 3">
    <name type="scientific">Metallosphaera yellowstonensis MK1</name>
    <dbReference type="NCBI Taxonomy" id="671065"/>
    <lineage>
        <taxon>Archaea</taxon>
        <taxon>Thermoproteota</taxon>
        <taxon>Thermoprotei</taxon>
        <taxon>Sulfolobales</taxon>
        <taxon>Sulfolobaceae</taxon>
        <taxon>Metallosphaera</taxon>
    </lineage>
</organism>
<dbReference type="InterPro" id="IPR017932">
    <property type="entry name" value="GATase_2_dom"/>
</dbReference>
<dbReference type="Proteomes" id="UP000003980">
    <property type="component" value="Unassembled WGS sequence"/>
</dbReference>
<dbReference type="Gene3D" id="3.60.20.10">
    <property type="entry name" value="Glutamine Phosphoribosylpyrophosphate, subunit 1, domain 1"/>
    <property type="match status" value="1"/>
</dbReference>
<dbReference type="PANTHER" id="PTHR42824">
    <property type="entry name" value="GLUTAMINE AMIDOTRANSFERASE"/>
    <property type="match status" value="1"/>
</dbReference>
<dbReference type="STRING" id="671065.MetMK1DRAFT_00020310"/>
<feature type="domain" description="Glutamine amidotransferase type-2" evidence="1">
    <location>
        <begin position="2"/>
        <end position="235"/>
    </location>
</feature>
<dbReference type="PROSITE" id="PS51278">
    <property type="entry name" value="GATASE_TYPE_2"/>
    <property type="match status" value="1"/>
</dbReference>
<dbReference type="OrthoDB" id="350529at2157"/>
<proteinExistence type="predicted"/>
<accession>H2C655</accession>
<keyword evidence="3" id="KW-1185">Reference proteome</keyword>
<dbReference type="InterPro" id="IPR029055">
    <property type="entry name" value="Ntn_hydrolases_N"/>
</dbReference>
<dbReference type="AlphaFoldDB" id="H2C655"/>
<gene>
    <name evidence="2" type="ORF">MetMK1DRAFT_00020310</name>
</gene>
<dbReference type="eggNOG" id="arCOG03639">
    <property type="taxonomic scope" value="Archaea"/>
</dbReference>
<dbReference type="PANTHER" id="PTHR42824:SF1">
    <property type="entry name" value="GLUTAMINE AMIDOTRANSFERASE YAFJ-RELATED"/>
    <property type="match status" value="1"/>
</dbReference>
<evidence type="ECO:0000313" key="2">
    <source>
        <dbReference type="EMBL" id="EHP69282.1"/>
    </source>
</evidence>
<dbReference type="EMBL" id="JH597768">
    <property type="protein sequence ID" value="EHP69282.1"/>
    <property type="molecule type" value="Genomic_DNA"/>
</dbReference>
<keyword evidence="2" id="KW-0808">Transferase</keyword>
<keyword evidence="2" id="KW-0315">Glutamine amidotransferase</keyword>
<dbReference type="GO" id="GO:0016740">
    <property type="term" value="F:transferase activity"/>
    <property type="evidence" value="ECO:0007669"/>
    <property type="project" value="UniProtKB-KW"/>
</dbReference>
<dbReference type="RefSeq" id="WP_009073173.1">
    <property type="nucleotide sequence ID" value="NZ_JH597768.1"/>
</dbReference>
<evidence type="ECO:0000259" key="1">
    <source>
        <dbReference type="PROSITE" id="PS51278"/>
    </source>
</evidence>
<dbReference type="HOGENOM" id="CLU_086262_0_0_2"/>